<dbReference type="CDD" id="cd02440">
    <property type="entry name" value="AdoMet_MTases"/>
    <property type="match status" value="1"/>
</dbReference>
<feature type="domain" description="S-adenosylmethionine-dependent methyltransferase" evidence="7">
    <location>
        <begin position="190"/>
        <end position="360"/>
    </location>
</feature>
<dbReference type="CDD" id="cd21153">
    <property type="entry name" value="PUA_RlmI"/>
    <property type="match status" value="1"/>
</dbReference>
<dbReference type="Gene3D" id="2.30.130.10">
    <property type="entry name" value="PUA domain"/>
    <property type="match status" value="1"/>
</dbReference>
<feature type="domain" description="RlmI-like PUA" evidence="8">
    <location>
        <begin position="8"/>
        <end position="75"/>
    </location>
</feature>
<protein>
    <submittedName>
        <fullName evidence="9">SAM-dependent methyltransferase</fullName>
    </submittedName>
</protein>
<keyword evidence="2" id="KW-0963">Cytoplasm</keyword>
<dbReference type="GO" id="GO:0005737">
    <property type="term" value="C:cytoplasm"/>
    <property type="evidence" value="ECO:0007669"/>
    <property type="project" value="UniProtKB-SubCell"/>
</dbReference>
<dbReference type="SUPFAM" id="SSF53335">
    <property type="entry name" value="S-adenosyl-L-methionine-dependent methyltransferases"/>
    <property type="match status" value="1"/>
</dbReference>
<dbReference type="GO" id="GO:0003723">
    <property type="term" value="F:RNA binding"/>
    <property type="evidence" value="ECO:0007669"/>
    <property type="project" value="InterPro"/>
</dbReference>
<dbReference type="EMBL" id="BMZS01000002">
    <property type="protein sequence ID" value="GHD42772.1"/>
    <property type="molecule type" value="Genomic_DNA"/>
</dbReference>
<evidence type="ECO:0000256" key="3">
    <source>
        <dbReference type="ARBA" id="ARBA00022603"/>
    </source>
</evidence>
<evidence type="ECO:0000256" key="1">
    <source>
        <dbReference type="ARBA" id="ARBA00004496"/>
    </source>
</evidence>
<proteinExistence type="inferred from homology"/>
<keyword evidence="10" id="KW-1185">Reference proteome</keyword>
<dbReference type="Gene3D" id="3.30.750.80">
    <property type="entry name" value="RNA methyltransferase domain (HRMD) like"/>
    <property type="match status" value="1"/>
</dbReference>
<organism evidence="9 10">
    <name type="scientific">Thalassobaculum fulvum</name>
    <dbReference type="NCBI Taxonomy" id="1633335"/>
    <lineage>
        <taxon>Bacteria</taxon>
        <taxon>Pseudomonadati</taxon>
        <taxon>Pseudomonadota</taxon>
        <taxon>Alphaproteobacteria</taxon>
        <taxon>Rhodospirillales</taxon>
        <taxon>Thalassobaculaceae</taxon>
        <taxon>Thalassobaculum</taxon>
    </lineage>
</organism>
<dbReference type="InterPro" id="IPR036974">
    <property type="entry name" value="PUA_sf"/>
</dbReference>
<name>A0A919CNM0_9PROT</name>
<reference evidence="9" key="1">
    <citation type="journal article" date="2014" name="Int. J. Syst. Evol. Microbiol.">
        <title>Complete genome sequence of Corynebacterium casei LMG S-19264T (=DSM 44701T), isolated from a smear-ripened cheese.</title>
        <authorList>
            <consortium name="US DOE Joint Genome Institute (JGI-PGF)"/>
            <person name="Walter F."/>
            <person name="Albersmeier A."/>
            <person name="Kalinowski J."/>
            <person name="Ruckert C."/>
        </authorList>
    </citation>
    <scope>NUCLEOTIDE SEQUENCE</scope>
    <source>
        <strain evidence="9">KCTC 42651</strain>
    </source>
</reference>
<dbReference type="GO" id="GO:0032259">
    <property type="term" value="P:methylation"/>
    <property type="evidence" value="ECO:0007669"/>
    <property type="project" value="UniProtKB-KW"/>
</dbReference>
<evidence type="ECO:0000313" key="9">
    <source>
        <dbReference type="EMBL" id="GHD42772.1"/>
    </source>
</evidence>
<evidence type="ECO:0000256" key="5">
    <source>
        <dbReference type="ARBA" id="ARBA00022691"/>
    </source>
</evidence>
<evidence type="ECO:0000313" key="10">
    <source>
        <dbReference type="Proteomes" id="UP000630353"/>
    </source>
</evidence>
<dbReference type="CDD" id="cd11572">
    <property type="entry name" value="RlmI_M_like"/>
    <property type="match status" value="1"/>
</dbReference>
<dbReference type="RefSeq" id="WP_189987658.1">
    <property type="nucleotide sequence ID" value="NZ_BMZS01000002.1"/>
</dbReference>
<evidence type="ECO:0000259" key="8">
    <source>
        <dbReference type="Pfam" id="PF17785"/>
    </source>
</evidence>
<evidence type="ECO:0000256" key="2">
    <source>
        <dbReference type="ARBA" id="ARBA00022490"/>
    </source>
</evidence>
<dbReference type="PANTHER" id="PTHR42873:SF1">
    <property type="entry name" value="S-ADENOSYLMETHIONINE-DEPENDENT METHYLTRANSFERASE DOMAIN-CONTAINING PROTEIN"/>
    <property type="match status" value="1"/>
</dbReference>
<dbReference type="SUPFAM" id="SSF88697">
    <property type="entry name" value="PUA domain-like"/>
    <property type="match status" value="1"/>
</dbReference>
<sequence length="400" mass="42324">MTDARPTIRLQRGADARLRRGHPWVFSNEVAMTAEAKAIAPGTIVRVEAEGGGKGGEPLCCAYFNPHSLIALRRLDDDADRTIDAGFLAERLATALGWRERLFDAPYYRLVHAEADGLPGLVVDRFGDVVVAQANTAGMERLEPALLEALGQVLDPAAVVLRNDTSVRGLEGLPSEVRLAAGTVPASPTVAEGGALFPLDPLGGQKTGWFFDHRDNRAFVARLAAGARVLDLYCHTGGFGVQCAVAGAARVDLVDRAAPALQIAARAAELSGVADRVTTRKADAFAALEHLIKTGESYDVVVCDPPAFAKSKKDVGGAARAYRKLARLAAQVTAPDGVLLLASCSFHMDPASFAQQTARGVGESGRTARILRRAGAGPDHPIHPQLPESAYLKCEVMALD</sequence>
<keyword evidence="3 9" id="KW-0489">Methyltransferase</keyword>
<dbReference type="InterPro" id="IPR041532">
    <property type="entry name" value="RlmI-like_PUA"/>
</dbReference>
<dbReference type="Proteomes" id="UP000630353">
    <property type="component" value="Unassembled WGS sequence"/>
</dbReference>
<evidence type="ECO:0000259" key="7">
    <source>
        <dbReference type="Pfam" id="PF10672"/>
    </source>
</evidence>
<keyword evidence="5" id="KW-0949">S-adenosyl-L-methionine</keyword>
<dbReference type="InterPro" id="IPR015947">
    <property type="entry name" value="PUA-like_sf"/>
</dbReference>
<accession>A0A919CNM0</accession>
<keyword evidence="4" id="KW-0808">Transferase</keyword>
<dbReference type="AlphaFoldDB" id="A0A919CNM0"/>
<dbReference type="InterPro" id="IPR019614">
    <property type="entry name" value="SAM-dep_methyl-trfase"/>
</dbReference>
<dbReference type="Pfam" id="PF10672">
    <property type="entry name" value="Methyltrans_SAM"/>
    <property type="match status" value="1"/>
</dbReference>
<dbReference type="PANTHER" id="PTHR42873">
    <property type="entry name" value="RIBOSOMAL RNA LARGE SUBUNIT METHYLTRANSFERASE"/>
    <property type="match status" value="1"/>
</dbReference>
<gene>
    <name evidence="9" type="ORF">GCM10017083_08150</name>
</gene>
<dbReference type="GO" id="GO:0008168">
    <property type="term" value="F:methyltransferase activity"/>
    <property type="evidence" value="ECO:0007669"/>
    <property type="project" value="UniProtKB-KW"/>
</dbReference>
<reference evidence="9" key="2">
    <citation type="submission" date="2020-09" db="EMBL/GenBank/DDBJ databases">
        <authorList>
            <person name="Sun Q."/>
            <person name="Kim S."/>
        </authorList>
    </citation>
    <scope>NUCLEOTIDE SEQUENCE</scope>
    <source>
        <strain evidence="9">KCTC 42651</strain>
    </source>
</reference>
<comment type="subcellular location">
    <subcellularLocation>
        <location evidence="1">Cytoplasm</location>
    </subcellularLocation>
</comment>
<comment type="caution">
    <text evidence="9">The sequence shown here is derived from an EMBL/GenBank/DDBJ whole genome shotgun (WGS) entry which is preliminary data.</text>
</comment>
<dbReference type="InterPro" id="IPR029063">
    <property type="entry name" value="SAM-dependent_MTases_sf"/>
</dbReference>
<dbReference type="PROSITE" id="PS50890">
    <property type="entry name" value="PUA"/>
    <property type="match status" value="1"/>
</dbReference>
<comment type="similarity">
    <text evidence="6">Belongs to the methyltransferase superfamily. RlmI family.</text>
</comment>
<dbReference type="Pfam" id="PF17785">
    <property type="entry name" value="PUA_3"/>
    <property type="match status" value="1"/>
</dbReference>
<dbReference type="Gene3D" id="3.40.50.150">
    <property type="entry name" value="Vaccinia Virus protein VP39"/>
    <property type="match status" value="1"/>
</dbReference>
<evidence type="ECO:0000256" key="4">
    <source>
        <dbReference type="ARBA" id="ARBA00022679"/>
    </source>
</evidence>
<evidence type="ECO:0000256" key="6">
    <source>
        <dbReference type="ARBA" id="ARBA00038091"/>
    </source>
</evidence>